<keyword evidence="11" id="KW-0472">Membrane</keyword>
<dbReference type="Proteomes" id="UP001163046">
    <property type="component" value="Unassembled WGS sequence"/>
</dbReference>
<evidence type="ECO:0000256" key="1">
    <source>
        <dbReference type="ARBA" id="ARBA00004294"/>
    </source>
</evidence>
<evidence type="ECO:0000313" key="16">
    <source>
        <dbReference type="Proteomes" id="UP001163046"/>
    </source>
</evidence>
<dbReference type="Pfam" id="PF16026">
    <property type="entry name" value="MIEAP"/>
    <property type="match status" value="1"/>
</dbReference>
<evidence type="ECO:0000256" key="2">
    <source>
        <dbReference type="ARBA" id="ARBA00004305"/>
    </source>
</evidence>
<keyword evidence="7" id="KW-1000">Mitochondrion outer membrane</keyword>
<sequence length="395" mass="44642">MSDGRFPDNDKAVPIPGESSPKENNDPLCEDYDESNTGSLVQTSMQLTEGIKNLQRENDDLRAKVQELSGQKYGDPDREALKSHRVQDNADTSHGSQQGYAADIIWLKELLTEKQKEVDRYRERLAAMSERKFIQDQRATENILSNNRQSELENQYIAEFRDGKRVDAIKIIKDSTTGPQGPQASRLACLIFEVSYECAATVRKNFTDMTETLLDNLVTQAPSIGGKKPDSSKLFPDPRSSSNGASTAVQDALNEVMVLVKEKAVNHELKELVETVEEDLETKWIEQRDQHQRNNEDILPPYDGPLTASLTKYIEYCCQFSWRMVTQVPPVKIGYQIPTAYDPKSHNENSSFAGKGKITASTQIRCYLWPTLLDCDNDVIKKGDVVLYRTNIYGF</sequence>
<proteinExistence type="inferred from homology"/>
<feature type="region of interest" description="Disordered" evidence="13">
    <location>
        <begin position="1"/>
        <end position="43"/>
    </location>
</feature>
<feature type="region of interest" description="Disordered" evidence="13">
    <location>
        <begin position="70"/>
        <end position="97"/>
    </location>
</feature>
<evidence type="ECO:0000313" key="15">
    <source>
        <dbReference type="EMBL" id="KAJ7328605.1"/>
    </source>
</evidence>
<comment type="similarity">
    <text evidence="4">Belongs to the MIEAP family.</text>
</comment>
<feature type="region of interest" description="Disordered" evidence="13">
    <location>
        <begin position="221"/>
        <end position="247"/>
    </location>
</feature>
<evidence type="ECO:0000259" key="14">
    <source>
        <dbReference type="Pfam" id="PF16026"/>
    </source>
</evidence>
<keyword evidence="10" id="KW-0496">Mitochondrion</keyword>
<evidence type="ECO:0000256" key="7">
    <source>
        <dbReference type="ARBA" id="ARBA00022787"/>
    </source>
</evidence>
<dbReference type="OrthoDB" id="5974908at2759"/>
<evidence type="ECO:0000256" key="11">
    <source>
        <dbReference type="ARBA" id="ARBA00023136"/>
    </source>
</evidence>
<dbReference type="InterPro" id="IPR026169">
    <property type="entry name" value="MIEAP"/>
</dbReference>
<accession>A0A9W9YDS2</accession>
<feature type="compositionally biased region" description="Basic and acidic residues" evidence="13">
    <location>
        <begin position="1"/>
        <end position="11"/>
    </location>
</feature>
<dbReference type="PANTHER" id="PTHR21771:SF1">
    <property type="entry name" value="MITOCHONDRIA-EATING PROTEIN"/>
    <property type="match status" value="1"/>
</dbReference>
<dbReference type="GO" id="GO:0008289">
    <property type="term" value="F:lipid binding"/>
    <property type="evidence" value="ECO:0007669"/>
    <property type="project" value="UniProtKB-KW"/>
</dbReference>
<dbReference type="AlphaFoldDB" id="A0A9W9YDS2"/>
<gene>
    <name evidence="15" type="ORF">OS493_023874</name>
</gene>
<organism evidence="15 16">
    <name type="scientific">Desmophyllum pertusum</name>
    <dbReference type="NCBI Taxonomy" id="174260"/>
    <lineage>
        <taxon>Eukaryota</taxon>
        <taxon>Metazoa</taxon>
        <taxon>Cnidaria</taxon>
        <taxon>Anthozoa</taxon>
        <taxon>Hexacorallia</taxon>
        <taxon>Scleractinia</taxon>
        <taxon>Caryophylliina</taxon>
        <taxon>Caryophylliidae</taxon>
        <taxon>Desmophyllum</taxon>
    </lineage>
</organism>
<evidence type="ECO:0000256" key="13">
    <source>
        <dbReference type="SAM" id="MobiDB-lite"/>
    </source>
</evidence>
<dbReference type="InterPro" id="IPR031981">
    <property type="entry name" value="MIEAP_C"/>
</dbReference>
<evidence type="ECO:0000256" key="5">
    <source>
        <dbReference type="ARBA" id="ARBA00019863"/>
    </source>
</evidence>
<comment type="subcellular location">
    <subcellularLocation>
        <location evidence="3">Cytoplasm</location>
    </subcellularLocation>
    <subcellularLocation>
        <location evidence="2">Mitochondrion matrix</location>
    </subcellularLocation>
    <subcellularLocation>
        <location evidence="1">Mitochondrion outer membrane</location>
    </subcellularLocation>
</comment>
<reference evidence="15" key="1">
    <citation type="submission" date="2023-01" db="EMBL/GenBank/DDBJ databases">
        <title>Genome assembly of the deep-sea coral Lophelia pertusa.</title>
        <authorList>
            <person name="Herrera S."/>
            <person name="Cordes E."/>
        </authorList>
    </citation>
    <scope>NUCLEOTIDE SEQUENCE</scope>
    <source>
        <strain evidence="15">USNM1676648</strain>
        <tissue evidence="15">Polyp</tissue>
    </source>
</reference>
<protein>
    <recommendedName>
        <fullName evidence="5">Mitochondria-eating protein</fullName>
    </recommendedName>
    <alternativeName>
        <fullName evidence="12">Spermatogenesis-associated protein 18</fullName>
    </alternativeName>
</protein>
<dbReference type="GO" id="GO:0005741">
    <property type="term" value="C:mitochondrial outer membrane"/>
    <property type="evidence" value="ECO:0007669"/>
    <property type="project" value="UniProtKB-SubCell"/>
</dbReference>
<keyword evidence="16" id="KW-1185">Reference proteome</keyword>
<evidence type="ECO:0000256" key="9">
    <source>
        <dbReference type="ARBA" id="ARBA00023121"/>
    </source>
</evidence>
<dbReference type="EMBL" id="MU827795">
    <property type="protein sequence ID" value="KAJ7328605.1"/>
    <property type="molecule type" value="Genomic_DNA"/>
</dbReference>
<evidence type="ECO:0000256" key="12">
    <source>
        <dbReference type="ARBA" id="ARBA00032687"/>
    </source>
</evidence>
<keyword evidence="9" id="KW-0446">Lipid-binding</keyword>
<keyword evidence="6" id="KW-0963">Cytoplasm</keyword>
<dbReference type="GO" id="GO:0005759">
    <property type="term" value="C:mitochondrial matrix"/>
    <property type="evidence" value="ECO:0007669"/>
    <property type="project" value="UniProtKB-SubCell"/>
</dbReference>
<evidence type="ECO:0000256" key="3">
    <source>
        <dbReference type="ARBA" id="ARBA00004496"/>
    </source>
</evidence>
<feature type="compositionally biased region" description="Basic and acidic residues" evidence="13">
    <location>
        <begin position="74"/>
        <end position="88"/>
    </location>
</feature>
<feature type="domain" description="Mitochondria-eating protein C-terminal" evidence="14">
    <location>
        <begin position="307"/>
        <end position="386"/>
    </location>
</feature>
<comment type="caution">
    <text evidence="15">The sequence shown here is derived from an EMBL/GenBank/DDBJ whole genome shotgun (WGS) entry which is preliminary data.</text>
</comment>
<dbReference type="PANTHER" id="PTHR21771">
    <property type="entry name" value="MITOCHONDRIA-EATING PROTEIN-RELATED"/>
    <property type="match status" value="1"/>
</dbReference>
<keyword evidence="8" id="KW-0175">Coiled coil</keyword>
<name>A0A9W9YDS2_9CNID</name>
<evidence type="ECO:0000256" key="6">
    <source>
        <dbReference type="ARBA" id="ARBA00022490"/>
    </source>
</evidence>
<evidence type="ECO:0000256" key="10">
    <source>
        <dbReference type="ARBA" id="ARBA00023128"/>
    </source>
</evidence>
<evidence type="ECO:0000256" key="4">
    <source>
        <dbReference type="ARBA" id="ARBA00008233"/>
    </source>
</evidence>
<dbReference type="GO" id="GO:0035694">
    <property type="term" value="P:mitochondrial protein catabolic process"/>
    <property type="evidence" value="ECO:0007669"/>
    <property type="project" value="InterPro"/>
</dbReference>
<dbReference type="GO" id="GO:0035695">
    <property type="term" value="P:mitophagy by internal vacuole formation"/>
    <property type="evidence" value="ECO:0007669"/>
    <property type="project" value="TreeGrafter"/>
</dbReference>
<evidence type="ECO:0000256" key="8">
    <source>
        <dbReference type="ARBA" id="ARBA00023054"/>
    </source>
</evidence>